<dbReference type="PANTHER" id="PTHR30290">
    <property type="entry name" value="PERIPLASMIC BINDING COMPONENT OF ABC TRANSPORTER"/>
    <property type="match status" value="1"/>
</dbReference>
<dbReference type="GO" id="GO:0015833">
    <property type="term" value="P:peptide transport"/>
    <property type="evidence" value="ECO:0007669"/>
    <property type="project" value="TreeGrafter"/>
</dbReference>
<gene>
    <name evidence="5" type="ORF">C7380_11939</name>
</gene>
<dbReference type="InterPro" id="IPR030678">
    <property type="entry name" value="Peptide/Ni-bd"/>
</dbReference>
<evidence type="ECO:0000256" key="2">
    <source>
        <dbReference type="ARBA" id="ARBA00022448"/>
    </source>
</evidence>
<dbReference type="Gene3D" id="3.10.105.10">
    <property type="entry name" value="Dipeptide-binding Protein, Domain 3"/>
    <property type="match status" value="1"/>
</dbReference>
<evidence type="ECO:0000256" key="1">
    <source>
        <dbReference type="ARBA" id="ARBA00005695"/>
    </source>
</evidence>
<dbReference type="Pfam" id="PF00496">
    <property type="entry name" value="SBP_bac_5"/>
    <property type="match status" value="1"/>
</dbReference>
<sequence>MKKVFLFISVLSIMIFSFSSNIVIRVPQDPDFLDPHKAAASGTYEMMFNVFEGLLKPSPDGKVIPAVAESYTVSDDGLEYTFKLRKNIKFHNGEIVTVEDVLYSLNRLKGNDKDSALSSDFQKYVESIDSPDSQTIKVRLNTRNSDFLVKFVAAIVPKKVNLLNDNPIGTGPYSFVEYVPGQKLVLKKFADYWGEKAHIDNVVFKIIPDEQTSLLSFLSGDIRMYPRINDIQAEMLKDRYNVIKGEQNMVQLMTMNNKVKPFDDKRVRQAINYAIDKDEIIQLVANGNGTKLGSNMSPIMKEYYEEGLEDYYKTDLNKAKQLLKDAGYSDGFTTTITVPSNYKFHVDTAQVIAEQLKKIGVNVEIKQVEWGVWLDEVYSKRNYDMTIIGLTGKLSPYDILRRYLSDYPKNFYNYENLEYDEIINKAISETNEDIRAALYKQAQIILTEDAAAVYIMDPQLTVVTYKEIKGYTMYPLYVQDISKLYYEK</sequence>
<name>A0AA45HI12_9BACT</name>
<keyword evidence="3" id="KW-0732">Signal</keyword>
<dbReference type="PIRSF" id="PIRSF002741">
    <property type="entry name" value="MppA"/>
    <property type="match status" value="1"/>
</dbReference>
<proteinExistence type="inferred from homology"/>
<keyword evidence="2" id="KW-0813">Transport</keyword>
<dbReference type="GO" id="GO:0042597">
    <property type="term" value="C:periplasmic space"/>
    <property type="evidence" value="ECO:0007669"/>
    <property type="project" value="UniProtKB-ARBA"/>
</dbReference>
<organism evidence="5 6">
    <name type="scientific">Oceanotoga teriensis</name>
    <dbReference type="NCBI Taxonomy" id="515440"/>
    <lineage>
        <taxon>Bacteria</taxon>
        <taxon>Thermotogati</taxon>
        <taxon>Thermotogota</taxon>
        <taxon>Thermotogae</taxon>
        <taxon>Petrotogales</taxon>
        <taxon>Petrotogaceae</taxon>
        <taxon>Oceanotoga</taxon>
    </lineage>
</organism>
<comment type="similarity">
    <text evidence="1">Belongs to the bacterial solute-binding protein 5 family.</text>
</comment>
<dbReference type="GO" id="GO:0043190">
    <property type="term" value="C:ATP-binding cassette (ABC) transporter complex"/>
    <property type="evidence" value="ECO:0007669"/>
    <property type="project" value="InterPro"/>
</dbReference>
<feature type="domain" description="Solute-binding protein family 5" evidence="4">
    <location>
        <begin position="62"/>
        <end position="407"/>
    </location>
</feature>
<dbReference type="InterPro" id="IPR023765">
    <property type="entry name" value="SBP_5_CS"/>
</dbReference>
<dbReference type="Gene3D" id="3.90.76.10">
    <property type="entry name" value="Dipeptide-binding Protein, Domain 1"/>
    <property type="match status" value="1"/>
</dbReference>
<evidence type="ECO:0000256" key="3">
    <source>
        <dbReference type="ARBA" id="ARBA00022729"/>
    </source>
</evidence>
<dbReference type="PANTHER" id="PTHR30290:SF9">
    <property type="entry name" value="OLIGOPEPTIDE-BINDING PROTEIN APPA"/>
    <property type="match status" value="1"/>
</dbReference>
<protein>
    <submittedName>
        <fullName evidence="5">Peptide/nickel transport system substrate-binding protein</fullName>
    </submittedName>
</protein>
<dbReference type="RefSeq" id="WP_109605969.1">
    <property type="nucleotide sequence ID" value="NZ_JAMHJO010000005.1"/>
</dbReference>
<dbReference type="EMBL" id="QGGI01000019">
    <property type="protein sequence ID" value="PWJ88279.1"/>
    <property type="molecule type" value="Genomic_DNA"/>
</dbReference>
<reference evidence="5 6" key="1">
    <citation type="submission" date="2018-05" db="EMBL/GenBank/DDBJ databases">
        <title>Genomic Encyclopedia of Type Strains, Phase IV (KMG-IV): sequencing the most valuable type-strain genomes for metagenomic binning, comparative biology and taxonomic classification.</title>
        <authorList>
            <person name="Goeker M."/>
        </authorList>
    </citation>
    <scope>NUCLEOTIDE SEQUENCE [LARGE SCALE GENOMIC DNA]</scope>
    <source>
        <strain evidence="5 6">DSM 24906</strain>
    </source>
</reference>
<evidence type="ECO:0000313" key="6">
    <source>
        <dbReference type="Proteomes" id="UP000245921"/>
    </source>
</evidence>
<accession>A0AA45HI12</accession>
<dbReference type="AlphaFoldDB" id="A0AA45HI12"/>
<evidence type="ECO:0000313" key="5">
    <source>
        <dbReference type="EMBL" id="PWJ88279.1"/>
    </source>
</evidence>
<evidence type="ECO:0000259" key="4">
    <source>
        <dbReference type="Pfam" id="PF00496"/>
    </source>
</evidence>
<dbReference type="InterPro" id="IPR039424">
    <property type="entry name" value="SBP_5"/>
</dbReference>
<dbReference type="PROSITE" id="PS01040">
    <property type="entry name" value="SBP_BACTERIAL_5"/>
    <property type="match status" value="1"/>
</dbReference>
<comment type="caution">
    <text evidence="5">The sequence shown here is derived from an EMBL/GenBank/DDBJ whole genome shotgun (WGS) entry which is preliminary data.</text>
</comment>
<dbReference type="GO" id="GO:1904680">
    <property type="term" value="F:peptide transmembrane transporter activity"/>
    <property type="evidence" value="ECO:0007669"/>
    <property type="project" value="TreeGrafter"/>
</dbReference>
<dbReference type="Proteomes" id="UP000245921">
    <property type="component" value="Unassembled WGS sequence"/>
</dbReference>
<keyword evidence="6" id="KW-1185">Reference proteome</keyword>
<dbReference type="InterPro" id="IPR000914">
    <property type="entry name" value="SBP_5_dom"/>
</dbReference>
<dbReference type="SUPFAM" id="SSF53850">
    <property type="entry name" value="Periplasmic binding protein-like II"/>
    <property type="match status" value="1"/>
</dbReference>
<dbReference type="Gene3D" id="3.40.190.10">
    <property type="entry name" value="Periplasmic binding protein-like II"/>
    <property type="match status" value="1"/>
</dbReference>